<feature type="chain" id="PRO_5011600805" evidence="3">
    <location>
        <begin position="22"/>
        <end position="400"/>
    </location>
</feature>
<dbReference type="EMBL" id="FONG01000020">
    <property type="protein sequence ID" value="SFF58400.1"/>
    <property type="molecule type" value="Genomic_DNA"/>
</dbReference>
<dbReference type="Proteomes" id="UP000199323">
    <property type="component" value="Unassembled WGS sequence"/>
</dbReference>
<keyword evidence="6" id="KW-1185">Reference proteome</keyword>
<comment type="similarity">
    <text evidence="1">Belongs to the leucine-binding protein family.</text>
</comment>
<gene>
    <name evidence="5" type="ORF">SAMN05216251_12031</name>
</gene>
<dbReference type="PANTHER" id="PTHR30483:SF6">
    <property type="entry name" value="PERIPLASMIC BINDING PROTEIN OF ABC TRANSPORTER FOR NATURAL AMINO ACIDS"/>
    <property type="match status" value="1"/>
</dbReference>
<dbReference type="InterPro" id="IPR028082">
    <property type="entry name" value="Peripla_BP_I"/>
</dbReference>
<dbReference type="SUPFAM" id="SSF53822">
    <property type="entry name" value="Periplasmic binding protein-like I"/>
    <property type="match status" value="1"/>
</dbReference>
<evidence type="ECO:0000256" key="2">
    <source>
        <dbReference type="ARBA" id="ARBA00022729"/>
    </source>
</evidence>
<dbReference type="Gene3D" id="3.40.50.2300">
    <property type="match status" value="2"/>
</dbReference>
<feature type="domain" description="Leucine-binding protein" evidence="4">
    <location>
        <begin position="40"/>
        <end position="364"/>
    </location>
</feature>
<reference evidence="5 6" key="1">
    <citation type="submission" date="2016-10" db="EMBL/GenBank/DDBJ databases">
        <authorList>
            <person name="de Groot N.N."/>
        </authorList>
    </citation>
    <scope>NUCLEOTIDE SEQUENCE [LARGE SCALE GENOMIC DNA]</scope>
    <source>
        <strain evidence="5 6">CGMCC 4.3510</strain>
    </source>
</reference>
<dbReference type="AlphaFoldDB" id="A0A1I2JX00"/>
<organism evidence="5 6">
    <name type="scientific">Actinacidiphila alni</name>
    <dbReference type="NCBI Taxonomy" id="380248"/>
    <lineage>
        <taxon>Bacteria</taxon>
        <taxon>Bacillati</taxon>
        <taxon>Actinomycetota</taxon>
        <taxon>Actinomycetes</taxon>
        <taxon>Kitasatosporales</taxon>
        <taxon>Streptomycetaceae</taxon>
        <taxon>Actinacidiphila</taxon>
    </lineage>
</organism>
<evidence type="ECO:0000313" key="5">
    <source>
        <dbReference type="EMBL" id="SFF58400.1"/>
    </source>
</evidence>
<dbReference type="RefSeq" id="WP_177246639.1">
    <property type="nucleotide sequence ID" value="NZ_FONG01000020.1"/>
</dbReference>
<proteinExistence type="inferred from homology"/>
<evidence type="ECO:0000259" key="4">
    <source>
        <dbReference type="Pfam" id="PF13458"/>
    </source>
</evidence>
<dbReference type="InterPro" id="IPR051010">
    <property type="entry name" value="BCAA_transport"/>
</dbReference>
<dbReference type="PROSITE" id="PS51257">
    <property type="entry name" value="PROKAR_LIPOPROTEIN"/>
    <property type="match status" value="1"/>
</dbReference>
<dbReference type="InterPro" id="IPR028081">
    <property type="entry name" value="Leu-bd"/>
</dbReference>
<evidence type="ECO:0000256" key="1">
    <source>
        <dbReference type="ARBA" id="ARBA00010062"/>
    </source>
</evidence>
<sequence length="400" mass="41190">MQYRSLIRVGVVALAASVSLAACGSNGSGNASSGGGKSLVVGFAAPLTSGNAAVAEQMVNTAKLAVKTINADGGAGGRKLSLKVYDDKLTADESAKVTQRAITVDKAGVMMGGYTSIEGLAIRQIVEPRKIVFINSSTISPALMDGAKYTFRTTVDQSDYPVQMIDLLKSLGYKHPVVTADDGPTGSTLWKPIVDQAKQAGMTPGETVHYTLGATDLTSAVSQLKGEHPDAVVHIGSAAADAGLMLKTMTEAGVHVPVVGFGSLIAPDALKIGGDAYTKLPAIYTLANQQPSKPEYQAFIKAYAAEYGGSVDKLALGLAEQAAATWDAFTVLKKGLDATGGSTDGDKLAQAIDKISPFAGAAGKQSALINFGDGRDGFSKSLVAFQFVDGNPKELAKQPS</sequence>
<dbReference type="PANTHER" id="PTHR30483">
    <property type="entry name" value="LEUCINE-SPECIFIC-BINDING PROTEIN"/>
    <property type="match status" value="1"/>
</dbReference>
<protein>
    <submittedName>
        <fullName evidence="5">ABC-type branched-chain amino acid transport system, substrate-binding protein</fullName>
    </submittedName>
</protein>
<accession>A0A1I2JX00</accession>
<name>A0A1I2JX00_9ACTN</name>
<keyword evidence="2 3" id="KW-0732">Signal</keyword>
<dbReference type="STRING" id="380248.SAMN05216251_12031"/>
<dbReference type="Pfam" id="PF13458">
    <property type="entry name" value="Peripla_BP_6"/>
    <property type="match status" value="1"/>
</dbReference>
<evidence type="ECO:0000256" key="3">
    <source>
        <dbReference type="SAM" id="SignalP"/>
    </source>
</evidence>
<feature type="signal peptide" evidence="3">
    <location>
        <begin position="1"/>
        <end position="21"/>
    </location>
</feature>
<evidence type="ECO:0000313" key="6">
    <source>
        <dbReference type="Proteomes" id="UP000199323"/>
    </source>
</evidence>